<name>A6IZG7_RAT</name>
<feature type="region of interest" description="Disordered" evidence="1">
    <location>
        <begin position="48"/>
        <end position="73"/>
    </location>
</feature>
<gene>
    <name evidence="2" type="ORF">rCG_51334</name>
</gene>
<reference evidence="3" key="1">
    <citation type="submission" date="2005-09" db="EMBL/GenBank/DDBJ databases">
        <authorList>
            <person name="Mural R.J."/>
            <person name="Li P.W."/>
            <person name="Adams M.D."/>
            <person name="Amanatides P.G."/>
            <person name="Baden-Tillson H."/>
            <person name="Barnstead M."/>
            <person name="Chin S.H."/>
            <person name="Dew I."/>
            <person name="Evans C.A."/>
            <person name="Ferriera S."/>
            <person name="Flanigan M."/>
            <person name="Fosler C."/>
            <person name="Glodek A."/>
            <person name="Gu Z."/>
            <person name="Holt R.A."/>
            <person name="Jennings D."/>
            <person name="Kraft C.L."/>
            <person name="Lu F."/>
            <person name="Nguyen T."/>
            <person name="Nusskern D.R."/>
            <person name="Pfannkoch C.M."/>
            <person name="Sitter C."/>
            <person name="Sutton G.G."/>
            <person name="Venter J.C."/>
            <person name="Wang Z."/>
            <person name="Woodage T."/>
            <person name="Zheng X.H."/>
            <person name="Zhong F."/>
        </authorList>
    </citation>
    <scope>NUCLEOTIDE SEQUENCE [LARGE SCALE GENOMIC DNA]</scope>
    <source>
        <strain>BN</strain>
        <strain evidence="3">Sprague-Dawley</strain>
    </source>
</reference>
<evidence type="ECO:0000256" key="1">
    <source>
        <dbReference type="SAM" id="MobiDB-lite"/>
    </source>
</evidence>
<evidence type="ECO:0000313" key="2">
    <source>
        <dbReference type="EMBL" id="EDL92645.1"/>
    </source>
</evidence>
<dbReference type="Proteomes" id="UP000234681">
    <property type="component" value="Chromosome 19"/>
</dbReference>
<dbReference type="EMBL" id="CH473972">
    <property type="protein sequence ID" value="EDL92645.1"/>
    <property type="molecule type" value="Genomic_DNA"/>
</dbReference>
<protein>
    <submittedName>
        <fullName evidence="2">RCG51334</fullName>
    </submittedName>
</protein>
<sequence>MQRQPTVVTTTGLSSKVAKSSAVWWTSMALGITRNVLPKKVLHWDGTATGAGQPKSTDSSADFKVASGREGVL</sequence>
<organism evidence="2 3">
    <name type="scientific">Rattus norvegicus</name>
    <name type="common">Rat</name>
    <dbReference type="NCBI Taxonomy" id="10116"/>
    <lineage>
        <taxon>Eukaryota</taxon>
        <taxon>Metazoa</taxon>
        <taxon>Chordata</taxon>
        <taxon>Craniata</taxon>
        <taxon>Vertebrata</taxon>
        <taxon>Euteleostomi</taxon>
        <taxon>Mammalia</taxon>
        <taxon>Eutheria</taxon>
        <taxon>Euarchontoglires</taxon>
        <taxon>Glires</taxon>
        <taxon>Rodentia</taxon>
        <taxon>Myomorpha</taxon>
        <taxon>Muroidea</taxon>
        <taxon>Muridae</taxon>
        <taxon>Murinae</taxon>
        <taxon>Rattus</taxon>
    </lineage>
</organism>
<proteinExistence type="predicted"/>
<evidence type="ECO:0000313" key="3">
    <source>
        <dbReference type="Proteomes" id="UP000234681"/>
    </source>
</evidence>
<accession>A6IZG7</accession>
<dbReference type="AlphaFoldDB" id="A6IZG7"/>